<dbReference type="EMBL" id="CAXDID020000427">
    <property type="protein sequence ID" value="CAL6090357.1"/>
    <property type="molecule type" value="Genomic_DNA"/>
</dbReference>
<reference evidence="3" key="1">
    <citation type="submission" date="2023-06" db="EMBL/GenBank/DDBJ databases">
        <authorList>
            <person name="Kurt Z."/>
        </authorList>
    </citation>
    <scope>NUCLEOTIDE SEQUENCE</scope>
</reference>
<gene>
    <name evidence="3" type="ORF">HINF_LOCUS13292</name>
    <name evidence="4" type="ORF">HINF_LOCUS65271</name>
</gene>
<dbReference type="PROSITE" id="PS51450">
    <property type="entry name" value="LRR"/>
    <property type="match status" value="1"/>
</dbReference>
<protein>
    <submittedName>
        <fullName evidence="3">Leucine-rich repeat domain superfamily</fullName>
    </submittedName>
    <submittedName>
        <fullName evidence="4">Leucine-rich_repeat domain superfamily</fullName>
    </submittedName>
</protein>
<name>A0AA86TSZ9_9EUKA</name>
<reference evidence="4 5" key="2">
    <citation type="submission" date="2024-07" db="EMBL/GenBank/DDBJ databases">
        <authorList>
            <person name="Akdeniz Z."/>
        </authorList>
    </citation>
    <scope>NUCLEOTIDE SEQUENCE [LARGE SCALE GENOMIC DNA]</scope>
</reference>
<evidence type="ECO:0000313" key="4">
    <source>
        <dbReference type="EMBL" id="CAL6090357.1"/>
    </source>
</evidence>
<keyword evidence="1" id="KW-0433">Leucine-rich repeat</keyword>
<dbReference type="InterPro" id="IPR025875">
    <property type="entry name" value="Leu-rich_rpt_4"/>
</dbReference>
<dbReference type="InterPro" id="IPR032675">
    <property type="entry name" value="LRR_dom_sf"/>
</dbReference>
<comment type="caution">
    <text evidence="3">The sequence shown here is derived from an EMBL/GenBank/DDBJ whole genome shotgun (WGS) entry which is preliminary data.</text>
</comment>
<dbReference type="AlphaFoldDB" id="A0AA86TSZ9"/>
<evidence type="ECO:0000313" key="5">
    <source>
        <dbReference type="Proteomes" id="UP001642409"/>
    </source>
</evidence>
<accession>A0AA86TSZ9</accession>
<dbReference type="Pfam" id="PF12799">
    <property type="entry name" value="LRR_4"/>
    <property type="match status" value="1"/>
</dbReference>
<dbReference type="SUPFAM" id="SSF52058">
    <property type="entry name" value="L domain-like"/>
    <property type="match status" value="1"/>
</dbReference>
<organism evidence="3">
    <name type="scientific">Hexamita inflata</name>
    <dbReference type="NCBI Taxonomy" id="28002"/>
    <lineage>
        <taxon>Eukaryota</taxon>
        <taxon>Metamonada</taxon>
        <taxon>Diplomonadida</taxon>
        <taxon>Hexamitidae</taxon>
        <taxon>Hexamitinae</taxon>
        <taxon>Hexamita</taxon>
    </lineage>
</organism>
<sequence>MPTQQGPNRALTESSADQFHLIRQLNFQKLVLASQFLFARYFLRLAREVVPLYWHCLVVVAFDALFRQLDQVPGILLSLFDFANSQFSVVQSLQNIKQIMFRASQYIHEFILRLIDLQNSKIVNIQSPLHLMEQKQIINDKNNCACSETNQEDNKIDKTEYLKQANKMYYLSLYIENNNSIQDLKVVEQLYIDEIILSKCMNVRFTRNPGNLQYLSLQDCNISDLSGLQNFTQLKKLQITNSPLRSLSHISVLVNLLSITLKTTKQFQSKNQKIFQYKQLNWSTILFLI</sequence>
<evidence type="ECO:0000313" key="3">
    <source>
        <dbReference type="EMBL" id="CAI9925647.1"/>
    </source>
</evidence>
<evidence type="ECO:0000256" key="1">
    <source>
        <dbReference type="ARBA" id="ARBA00022614"/>
    </source>
</evidence>
<dbReference type="InterPro" id="IPR001611">
    <property type="entry name" value="Leu-rich_rpt"/>
</dbReference>
<dbReference type="Proteomes" id="UP001642409">
    <property type="component" value="Unassembled WGS sequence"/>
</dbReference>
<dbReference type="Gene3D" id="3.80.10.10">
    <property type="entry name" value="Ribonuclease Inhibitor"/>
    <property type="match status" value="1"/>
</dbReference>
<proteinExistence type="predicted"/>
<keyword evidence="5" id="KW-1185">Reference proteome</keyword>
<keyword evidence="2" id="KW-0677">Repeat</keyword>
<dbReference type="EMBL" id="CATOUU010000346">
    <property type="protein sequence ID" value="CAI9925647.1"/>
    <property type="molecule type" value="Genomic_DNA"/>
</dbReference>
<evidence type="ECO:0000256" key="2">
    <source>
        <dbReference type="ARBA" id="ARBA00022737"/>
    </source>
</evidence>